<feature type="chain" id="PRO_5043976814" description="Transmembrane protein" evidence="3">
    <location>
        <begin position="19"/>
        <end position="241"/>
    </location>
</feature>
<evidence type="ECO:0000256" key="3">
    <source>
        <dbReference type="SAM" id="SignalP"/>
    </source>
</evidence>
<feature type="signal peptide" evidence="3">
    <location>
        <begin position="1"/>
        <end position="18"/>
    </location>
</feature>
<proteinExistence type="predicted"/>
<feature type="transmembrane region" description="Helical" evidence="2">
    <location>
        <begin position="92"/>
        <end position="115"/>
    </location>
</feature>
<keyword evidence="2" id="KW-0472">Membrane</keyword>
<name>A0AAV2H0K8_LYMST</name>
<feature type="compositionally biased region" description="Basic residues" evidence="1">
    <location>
        <begin position="123"/>
        <end position="133"/>
    </location>
</feature>
<feature type="region of interest" description="Disordered" evidence="1">
    <location>
        <begin position="115"/>
        <end position="139"/>
    </location>
</feature>
<sequence length="241" mass="25940">MLLLKTVFFLCTAGTTSGYVTSNSYYPEEDICVCPCLPSTLNFSSEAATTVKEAQQKAAEIERELTLDKSSTSASTRTKTSQPDTRVSAKSIGAVGVVFIVIVFGTIVVLDISSARQHEQRNSRRRSSKRRKKDAPSVAPAININVEHYSMADLLLYSVSKSALHFPGPLNRSLGGGPLRSSFPGLPFSTPVGVAPVSPRPSSGQDLVDCLGQGDNNPFGAFRDNLGVRALQLPYRRTSEV</sequence>
<evidence type="ECO:0000313" key="5">
    <source>
        <dbReference type="Proteomes" id="UP001497497"/>
    </source>
</evidence>
<accession>A0AAV2H0K8</accession>
<feature type="compositionally biased region" description="Low complexity" evidence="1">
    <location>
        <begin position="69"/>
        <end position="81"/>
    </location>
</feature>
<reference evidence="4 5" key="1">
    <citation type="submission" date="2024-04" db="EMBL/GenBank/DDBJ databases">
        <authorList>
            <consortium name="Genoscope - CEA"/>
            <person name="William W."/>
        </authorList>
    </citation>
    <scope>NUCLEOTIDE SEQUENCE [LARGE SCALE GENOMIC DNA]</scope>
</reference>
<dbReference type="EMBL" id="CAXITT010000008">
    <property type="protein sequence ID" value="CAL1526711.1"/>
    <property type="molecule type" value="Genomic_DNA"/>
</dbReference>
<dbReference type="Proteomes" id="UP001497497">
    <property type="component" value="Unassembled WGS sequence"/>
</dbReference>
<keyword evidence="2" id="KW-1133">Transmembrane helix</keyword>
<organism evidence="4 5">
    <name type="scientific">Lymnaea stagnalis</name>
    <name type="common">Great pond snail</name>
    <name type="synonym">Helix stagnalis</name>
    <dbReference type="NCBI Taxonomy" id="6523"/>
    <lineage>
        <taxon>Eukaryota</taxon>
        <taxon>Metazoa</taxon>
        <taxon>Spiralia</taxon>
        <taxon>Lophotrochozoa</taxon>
        <taxon>Mollusca</taxon>
        <taxon>Gastropoda</taxon>
        <taxon>Heterobranchia</taxon>
        <taxon>Euthyneura</taxon>
        <taxon>Panpulmonata</taxon>
        <taxon>Hygrophila</taxon>
        <taxon>Lymnaeoidea</taxon>
        <taxon>Lymnaeidae</taxon>
        <taxon>Lymnaea</taxon>
    </lineage>
</organism>
<comment type="caution">
    <text evidence="4">The sequence shown here is derived from an EMBL/GenBank/DDBJ whole genome shotgun (WGS) entry which is preliminary data.</text>
</comment>
<evidence type="ECO:0000256" key="2">
    <source>
        <dbReference type="SAM" id="Phobius"/>
    </source>
</evidence>
<evidence type="ECO:0000313" key="4">
    <source>
        <dbReference type="EMBL" id="CAL1526711.1"/>
    </source>
</evidence>
<dbReference type="AlphaFoldDB" id="A0AAV2H0K8"/>
<keyword evidence="3" id="KW-0732">Signal</keyword>
<feature type="region of interest" description="Disordered" evidence="1">
    <location>
        <begin position="65"/>
        <end position="85"/>
    </location>
</feature>
<evidence type="ECO:0008006" key="6">
    <source>
        <dbReference type="Google" id="ProtNLM"/>
    </source>
</evidence>
<gene>
    <name evidence="4" type="ORF">GSLYS_00000888001</name>
</gene>
<protein>
    <recommendedName>
        <fullName evidence="6">Transmembrane protein</fullName>
    </recommendedName>
</protein>
<keyword evidence="5" id="KW-1185">Reference proteome</keyword>
<keyword evidence="2" id="KW-0812">Transmembrane</keyword>
<evidence type="ECO:0000256" key="1">
    <source>
        <dbReference type="SAM" id="MobiDB-lite"/>
    </source>
</evidence>